<dbReference type="AlphaFoldDB" id="A0AA35R9Q8"/>
<dbReference type="InterPro" id="IPR006675">
    <property type="entry name" value="HDIG_dom"/>
</dbReference>
<dbReference type="NCBIfam" id="TIGR00277">
    <property type="entry name" value="HDIG"/>
    <property type="match status" value="1"/>
</dbReference>
<comment type="caution">
    <text evidence="2">The sequence shown here is derived from an EMBL/GenBank/DDBJ whole genome shotgun (WGS) entry which is preliminary data.</text>
</comment>
<reference evidence="2" key="1">
    <citation type="submission" date="2023-03" db="EMBL/GenBank/DDBJ databases">
        <authorList>
            <person name="Steffen K."/>
            <person name="Cardenas P."/>
        </authorList>
    </citation>
    <scope>NUCLEOTIDE SEQUENCE</scope>
</reference>
<keyword evidence="3" id="KW-1185">Reference proteome</keyword>
<evidence type="ECO:0000313" key="3">
    <source>
        <dbReference type="Proteomes" id="UP001174909"/>
    </source>
</evidence>
<dbReference type="InterPro" id="IPR006674">
    <property type="entry name" value="HD_domain"/>
</dbReference>
<accession>A0AA35R9Q8</accession>
<dbReference type="PANTHER" id="PTHR38659:SF1">
    <property type="entry name" value="METAL DEPENDENT PHOSPHOHYDROLASE"/>
    <property type="match status" value="1"/>
</dbReference>
<protein>
    <recommendedName>
        <fullName evidence="1">HD domain-containing protein</fullName>
    </recommendedName>
</protein>
<name>A0AA35R9Q8_GEOBA</name>
<dbReference type="CDD" id="cd00077">
    <property type="entry name" value="HDc"/>
    <property type="match status" value="1"/>
</dbReference>
<organism evidence="2 3">
    <name type="scientific">Geodia barretti</name>
    <name type="common">Barrett's horny sponge</name>
    <dbReference type="NCBI Taxonomy" id="519541"/>
    <lineage>
        <taxon>Eukaryota</taxon>
        <taxon>Metazoa</taxon>
        <taxon>Porifera</taxon>
        <taxon>Demospongiae</taxon>
        <taxon>Heteroscleromorpha</taxon>
        <taxon>Tetractinellida</taxon>
        <taxon>Astrophorina</taxon>
        <taxon>Geodiidae</taxon>
        <taxon>Geodia</taxon>
    </lineage>
</organism>
<sequence length="201" mass="23051">MDVMDRDHTLEFLNQHVKTDMLMKHLFTVEAAMRGYARKYSGDEELWAIAGLLHDFDWEICPTPESHPTFGADILREHGYPEDIIRAVLTHGEHTGIPRESLMEHTLFAVDELSGFIRAVTLVRPNKSLDDVTPRSVHRKLRDKNFAKDVNREDIIKGAEELGVDLGRAHQLHSGKHEADCRAHRPDCRQYGRGLIPRPIF</sequence>
<evidence type="ECO:0000259" key="1">
    <source>
        <dbReference type="Pfam" id="PF01966"/>
    </source>
</evidence>
<dbReference type="SUPFAM" id="SSF109604">
    <property type="entry name" value="HD-domain/PDEase-like"/>
    <property type="match status" value="1"/>
</dbReference>
<proteinExistence type="predicted"/>
<dbReference type="InterPro" id="IPR003607">
    <property type="entry name" value="HD/PDEase_dom"/>
</dbReference>
<dbReference type="Pfam" id="PF01966">
    <property type="entry name" value="HD"/>
    <property type="match status" value="1"/>
</dbReference>
<dbReference type="PANTHER" id="PTHR38659">
    <property type="entry name" value="METAL-DEPENDENT PHOSPHOHYDROLASE"/>
    <property type="match status" value="1"/>
</dbReference>
<feature type="domain" description="HD" evidence="1">
    <location>
        <begin position="24"/>
        <end position="98"/>
    </location>
</feature>
<dbReference type="Gene3D" id="1.10.3210.10">
    <property type="entry name" value="Hypothetical protein af1432"/>
    <property type="match status" value="1"/>
</dbReference>
<evidence type="ECO:0000313" key="2">
    <source>
        <dbReference type="EMBL" id="CAI8007453.1"/>
    </source>
</evidence>
<dbReference type="EMBL" id="CASHTH010000776">
    <property type="protein sequence ID" value="CAI8007453.1"/>
    <property type="molecule type" value="Genomic_DNA"/>
</dbReference>
<dbReference type="Proteomes" id="UP001174909">
    <property type="component" value="Unassembled WGS sequence"/>
</dbReference>
<gene>
    <name evidence="2" type="ORF">GBAR_LOCUS5211</name>
</gene>